<dbReference type="GO" id="GO:0004222">
    <property type="term" value="F:metalloendopeptidase activity"/>
    <property type="evidence" value="ECO:0007669"/>
    <property type="project" value="InterPro"/>
</dbReference>
<dbReference type="CDD" id="cd19481">
    <property type="entry name" value="RecA-like_protease"/>
    <property type="match status" value="1"/>
</dbReference>
<dbReference type="GO" id="GO:0030163">
    <property type="term" value="P:protein catabolic process"/>
    <property type="evidence" value="ECO:0007669"/>
    <property type="project" value="TreeGrafter"/>
</dbReference>
<dbReference type="SMART" id="SM00382">
    <property type="entry name" value="AAA"/>
    <property type="match status" value="1"/>
</dbReference>
<dbReference type="RefSeq" id="WP_051697299.1">
    <property type="nucleotide sequence ID" value="NZ_AUNB01000049.1"/>
</dbReference>
<dbReference type="SUPFAM" id="SSF52540">
    <property type="entry name" value="P-loop containing nucleoside triphosphate hydrolases"/>
    <property type="match status" value="1"/>
</dbReference>
<feature type="compositionally biased region" description="Basic and acidic residues" evidence="2">
    <location>
        <begin position="695"/>
        <end position="704"/>
    </location>
</feature>
<dbReference type="PANTHER" id="PTHR23076:SF97">
    <property type="entry name" value="ATP-DEPENDENT ZINC METALLOPROTEASE YME1L1"/>
    <property type="match status" value="1"/>
</dbReference>
<keyword evidence="1" id="KW-0547">Nucleotide-binding</keyword>
<reference evidence="4 5" key="1">
    <citation type="journal article" date="2015" name="Antonie Van Leeuwenhoek">
        <title>Thioclava indica sp. nov., isolated from surface seawater of the Indian Ocean.</title>
        <authorList>
            <person name="Liu Y."/>
            <person name="Lai Q."/>
            <person name="Du J."/>
            <person name="Xu H."/>
            <person name="Jiang L."/>
            <person name="Shao Z."/>
        </authorList>
    </citation>
    <scope>NUCLEOTIDE SEQUENCE [LARGE SCALE GENOMIC DNA]</scope>
    <source>
        <strain evidence="4 5">DT23-4</strain>
    </source>
</reference>
<evidence type="ECO:0000259" key="3">
    <source>
        <dbReference type="SMART" id="SM00382"/>
    </source>
</evidence>
<dbReference type="EMBL" id="AUNB01000049">
    <property type="protein sequence ID" value="KEO56657.1"/>
    <property type="molecule type" value="Genomic_DNA"/>
</dbReference>
<gene>
    <name evidence="4" type="ORF">DT23_17725</name>
</gene>
<dbReference type="GO" id="GO:0004176">
    <property type="term" value="F:ATP-dependent peptidase activity"/>
    <property type="evidence" value="ECO:0007669"/>
    <property type="project" value="InterPro"/>
</dbReference>
<protein>
    <recommendedName>
        <fullName evidence="3">AAA+ ATPase domain-containing protein</fullName>
    </recommendedName>
</protein>
<dbReference type="Gene3D" id="1.20.58.760">
    <property type="entry name" value="Peptidase M41"/>
    <property type="match status" value="1"/>
</dbReference>
<evidence type="ECO:0000256" key="1">
    <source>
        <dbReference type="RuleBase" id="RU003651"/>
    </source>
</evidence>
<dbReference type="InterPro" id="IPR003959">
    <property type="entry name" value="ATPase_AAA_core"/>
</dbReference>
<dbReference type="SUPFAM" id="SSF140990">
    <property type="entry name" value="FtsH protease domain-like"/>
    <property type="match status" value="1"/>
</dbReference>
<dbReference type="AlphaFoldDB" id="A0A074K550"/>
<dbReference type="PROSITE" id="PS00674">
    <property type="entry name" value="AAA"/>
    <property type="match status" value="1"/>
</dbReference>
<dbReference type="InterPro" id="IPR027417">
    <property type="entry name" value="P-loop_NTPase"/>
</dbReference>
<evidence type="ECO:0000256" key="2">
    <source>
        <dbReference type="SAM" id="MobiDB-lite"/>
    </source>
</evidence>
<dbReference type="GO" id="GO:0016887">
    <property type="term" value="F:ATP hydrolysis activity"/>
    <property type="evidence" value="ECO:0007669"/>
    <property type="project" value="InterPro"/>
</dbReference>
<dbReference type="Gene3D" id="1.10.8.60">
    <property type="match status" value="1"/>
</dbReference>
<dbReference type="InterPro" id="IPR003593">
    <property type="entry name" value="AAA+_ATPase"/>
</dbReference>
<dbReference type="OrthoDB" id="9809379at2"/>
<dbReference type="GO" id="GO:0005524">
    <property type="term" value="F:ATP binding"/>
    <property type="evidence" value="ECO:0007669"/>
    <property type="project" value="UniProtKB-KW"/>
</dbReference>
<evidence type="ECO:0000313" key="5">
    <source>
        <dbReference type="Proteomes" id="UP000027471"/>
    </source>
</evidence>
<dbReference type="Pfam" id="PF00004">
    <property type="entry name" value="AAA"/>
    <property type="match status" value="1"/>
</dbReference>
<evidence type="ECO:0000313" key="4">
    <source>
        <dbReference type="EMBL" id="KEO56657.1"/>
    </source>
</evidence>
<dbReference type="GO" id="GO:0005886">
    <property type="term" value="C:plasma membrane"/>
    <property type="evidence" value="ECO:0007669"/>
    <property type="project" value="TreeGrafter"/>
</dbReference>
<sequence length="724" mass="77609">MTLSTLSPSWGPLATRAIIRLQAHRAAMGNAPNGRNTNADGFEDFALDADDDFEEQDRRIDAELDARAEAEADAAEQMRAALPGHIIAARDIALTLRLVATFEGTTQITALTRPGALTLLQSPPGEAEAIEGLIRIAFLPNDVTCLGRNTAPAQGGTNLRIVTLGVGKSDLAGDLDELLTQPEPILLLAPRNQPLPPDLGTCLPAPLILAPFDRAMAMAQILMTYRDTPPPEALAERLPPDTALAELSDIAWAFALRAPSVDEALARLIPATAMPEQGPTLATIRGDGAALSAARGMVDDLGMWKEGTLPWADLTRSMLLYGPPGTGKTWLARAMGGSAGVAFIQTSLAEWQAAGHLGNMLAEMRARFSEARAAAPAILFIDEIDAAGSRLNQDSNGATYHRNVINALLEEIDKIARCAGVLLIAATNDRDAIDPAILRPGRFDLHLEVPLPDAEALAGILRAHCPLPEDQLRPLARQAVGLSAADLDAAIRASRSIARAERRVWLPSDLTTHLGISIKTPEADWRVAVHECGHAIVYHALGLGTITRLLLRRDSGGEAHIGARRALATLADIDDELAFQLAGRAAETLVLGEASGGAGGDTMSDLARATTRAVWVETRYGLGHHELIWLDEPEHVSLRNPHVYGRVRTRLAKAQKRAMAILEAHRAVLDAMARDLRAQRELAWDILAKRLEGVSRQAETKDHPAPVTLGRSHADDLFPRNGTT</sequence>
<dbReference type="eggNOG" id="COG0465">
    <property type="taxonomic scope" value="Bacteria"/>
</dbReference>
<keyword evidence="5" id="KW-1185">Reference proteome</keyword>
<dbReference type="InterPro" id="IPR003960">
    <property type="entry name" value="ATPase_AAA_CS"/>
</dbReference>
<organism evidence="4 5">
    <name type="scientific">Thioclava indica</name>
    <dbReference type="NCBI Taxonomy" id="1353528"/>
    <lineage>
        <taxon>Bacteria</taxon>
        <taxon>Pseudomonadati</taxon>
        <taxon>Pseudomonadota</taxon>
        <taxon>Alphaproteobacteria</taxon>
        <taxon>Rhodobacterales</taxon>
        <taxon>Paracoccaceae</taxon>
        <taxon>Thioclava</taxon>
    </lineage>
</organism>
<name>A0A074K550_9RHOB</name>
<dbReference type="Proteomes" id="UP000027471">
    <property type="component" value="Unassembled WGS sequence"/>
</dbReference>
<comment type="similarity">
    <text evidence="1">Belongs to the AAA ATPase family.</text>
</comment>
<feature type="region of interest" description="Disordered" evidence="2">
    <location>
        <begin position="695"/>
        <end position="724"/>
    </location>
</feature>
<keyword evidence="1" id="KW-0067">ATP-binding</keyword>
<feature type="domain" description="AAA+ ATPase" evidence="3">
    <location>
        <begin position="314"/>
        <end position="453"/>
    </location>
</feature>
<dbReference type="InterPro" id="IPR037219">
    <property type="entry name" value="Peptidase_M41-like"/>
</dbReference>
<accession>A0A074K550</accession>
<dbReference type="STRING" id="1353528.DT23_17725"/>
<comment type="caution">
    <text evidence="4">The sequence shown here is derived from an EMBL/GenBank/DDBJ whole genome shotgun (WGS) entry which is preliminary data.</text>
</comment>
<dbReference type="GO" id="GO:0006508">
    <property type="term" value="P:proteolysis"/>
    <property type="evidence" value="ECO:0007669"/>
    <property type="project" value="InterPro"/>
</dbReference>
<proteinExistence type="inferred from homology"/>
<dbReference type="PANTHER" id="PTHR23076">
    <property type="entry name" value="METALLOPROTEASE M41 FTSH"/>
    <property type="match status" value="1"/>
</dbReference>
<dbReference type="Gene3D" id="3.40.50.300">
    <property type="entry name" value="P-loop containing nucleotide triphosphate hydrolases"/>
    <property type="match status" value="1"/>
</dbReference>